<accession>A0A0A9WNK5</accession>
<gene>
    <name evidence="1" type="primary">coq7_1</name>
    <name evidence="1" type="ORF">CM83_17490</name>
</gene>
<sequence>TNTAIITLLLRFPQEQVLWYIFELALGGHNEHEDSFNPGMLEVQVHFCAELDRELKQHLQDATVLKVTSKEIQNEMRLKSFGHAKSLLSRFPIRFTFVKTCSML</sequence>
<organism evidence="1">
    <name type="scientific">Lygus hesperus</name>
    <name type="common">Western plant bug</name>
    <dbReference type="NCBI Taxonomy" id="30085"/>
    <lineage>
        <taxon>Eukaryota</taxon>
        <taxon>Metazoa</taxon>
        <taxon>Ecdysozoa</taxon>
        <taxon>Arthropoda</taxon>
        <taxon>Hexapoda</taxon>
        <taxon>Insecta</taxon>
        <taxon>Pterygota</taxon>
        <taxon>Neoptera</taxon>
        <taxon>Paraneoptera</taxon>
        <taxon>Hemiptera</taxon>
        <taxon>Heteroptera</taxon>
        <taxon>Panheteroptera</taxon>
        <taxon>Cimicomorpha</taxon>
        <taxon>Miridae</taxon>
        <taxon>Mirini</taxon>
        <taxon>Lygus</taxon>
    </lineage>
</organism>
<reference evidence="1" key="1">
    <citation type="journal article" date="2014" name="PLoS ONE">
        <title>Transcriptome-Based Identification of ABC Transporters in the Western Tarnished Plant Bug Lygus hesperus.</title>
        <authorList>
            <person name="Hull J.J."/>
            <person name="Chaney K."/>
            <person name="Geib S.M."/>
            <person name="Fabrick J.A."/>
            <person name="Brent C.S."/>
            <person name="Walsh D."/>
            <person name="Lavine L.C."/>
        </authorList>
    </citation>
    <scope>NUCLEOTIDE SEQUENCE</scope>
</reference>
<dbReference type="AlphaFoldDB" id="A0A0A9WNK5"/>
<dbReference type="EMBL" id="GBHO01035551">
    <property type="protein sequence ID" value="JAG08053.1"/>
    <property type="molecule type" value="Transcribed_RNA"/>
</dbReference>
<feature type="non-terminal residue" evidence="1">
    <location>
        <position position="1"/>
    </location>
</feature>
<evidence type="ECO:0000313" key="1">
    <source>
        <dbReference type="EMBL" id="JAG08053.1"/>
    </source>
</evidence>
<name>A0A0A9WNK5_LYGHE</name>
<protein>
    <submittedName>
        <fullName evidence="1">2-nonaprenyl-3-methyl-6-methoxy-1,4-benzoquinol hydroxylase</fullName>
    </submittedName>
</protein>
<proteinExistence type="predicted"/>
<reference evidence="1" key="2">
    <citation type="submission" date="2014-07" db="EMBL/GenBank/DDBJ databases">
        <authorList>
            <person name="Hull J."/>
        </authorList>
    </citation>
    <scope>NUCLEOTIDE SEQUENCE</scope>
</reference>
<feature type="non-terminal residue" evidence="1">
    <location>
        <position position="104"/>
    </location>
</feature>